<evidence type="ECO:0000259" key="3">
    <source>
        <dbReference type="PROSITE" id="PS50240"/>
    </source>
</evidence>
<dbReference type="GO" id="GO:0004252">
    <property type="term" value="F:serine-type endopeptidase activity"/>
    <property type="evidence" value="ECO:0007669"/>
    <property type="project" value="InterPro"/>
</dbReference>
<dbReference type="SMART" id="SM00020">
    <property type="entry name" value="Tryp_SPc"/>
    <property type="match status" value="1"/>
</dbReference>
<evidence type="ECO:0000313" key="4">
    <source>
        <dbReference type="EMBL" id="GMT26896.1"/>
    </source>
</evidence>
<dbReference type="InterPro" id="IPR043504">
    <property type="entry name" value="Peptidase_S1_PA_chymotrypsin"/>
</dbReference>
<dbReference type="AlphaFoldDB" id="A0AAV5W3Z8"/>
<dbReference type="Gene3D" id="2.40.10.10">
    <property type="entry name" value="Trypsin-like serine proteases"/>
    <property type="match status" value="1"/>
</dbReference>
<dbReference type="GO" id="GO:0006508">
    <property type="term" value="P:proteolysis"/>
    <property type="evidence" value="ECO:0007669"/>
    <property type="project" value="InterPro"/>
</dbReference>
<feature type="chain" id="PRO_5043529044" description="Peptidase S1 domain-containing protein" evidence="2">
    <location>
        <begin position="23"/>
        <end position="280"/>
    </location>
</feature>
<accession>A0AAV5W3Z8</accession>
<dbReference type="PROSITE" id="PS50240">
    <property type="entry name" value="TRYPSIN_DOM"/>
    <property type="match status" value="1"/>
</dbReference>
<evidence type="ECO:0000256" key="1">
    <source>
        <dbReference type="ARBA" id="ARBA00023157"/>
    </source>
</evidence>
<reference evidence="4" key="1">
    <citation type="submission" date="2023-10" db="EMBL/GenBank/DDBJ databases">
        <title>Genome assembly of Pristionchus species.</title>
        <authorList>
            <person name="Yoshida K."/>
            <person name="Sommer R.J."/>
        </authorList>
    </citation>
    <scope>NUCLEOTIDE SEQUENCE</scope>
    <source>
        <strain evidence="4">RS5133</strain>
    </source>
</reference>
<proteinExistence type="predicted"/>
<dbReference type="SUPFAM" id="SSF50494">
    <property type="entry name" value="Trypsin-like serine proteases"/>
    <property type="match status" value="1"/>
</dbReference>
<evidence type="ECO:0000256" key="2">
    <source>
        <dbReference type="SAM" id="SignalP"/>
    </source>
</evidence>
<dbReference type="EMBL" id="BTSY01000005">
    <property type="protein sequence ID" value="GMT26896.1"/>
    <property type="molecule type" value="Genomic_DNA"/>
</dbReference>
<dbReference type="InterPro" id="IPR001254">
    <property type="entry name" value="Trypsin_dom"/>
</dbReference>
<dbReference type="CDD" id="cd00190">
    <property type="entry name" value="Tryp_SPc"/>
    <property type="match status" value="1"/>
</dbReference>
<keyword evidence="2" id="KW-0732">Signal</keyword>
<name>A0AAV5W3Z8_9BILA</name>
<dbReference type="PANTHER" id="PTHR24250">
    <property type="entry name" value="CHYMOTRYPSIN-RELATED"/>
    <property type="match status" value="1"/>
</dbReference>
<feature type="non-terminal residue" evidence="4">
    <location>
        <position position="1"/>
    </location>
</feature>
<sequence>EMLKLLLLAATAFAAAPPCGVSETPQDLSVGIQRAERVGNAITNGKKGAKYSWPWIAGVCENDWFGTCNFKCSATVVGAKWAIGAASCFSGDLKDWRLRAGMFHENKKETGEQRIAVKAIYQHPSYSPATKLDNFVLIEMKDEFTFGSYVQPICLPESDDDVLSSDKQLWTVGWGYDKKGGAIEKSLLQADIDFDDAEVCERTWDRKIYDSEICAGEGDKTVCNYDEGVPLMAQSPNGTWFQHGSAAMIDGECRLPGIFSKISYFCDWISNMSQQEVQCI</sequence>
<comment type="caution">
    <text evidence="4">The sequence shown here is derived from an EMBL/GenBank/DDBJ whole genome shotgun (WGS) entry which is preliminary data.</text>
</comment>
<organism evidence="4 5">
    <name type="scientific">Pristionchus fissidentatus</name>
    <dbReference type="NCBI Taxonomy" id="1538716"/>
    <lineage>
        <taxon>Eukaryota</taxon>
        <taxon>Metazoa</taxon>
        <taxon>Ecdysozoa</taxon>
        <taxon>Nematoda</taxon>
        <taxon>Chromadorea</taxon>
        <taxon>Rhabditida</taxon>
        <taxon>Rhabditina</taxon>
        <taxon>Diplogasteromorpha</taxon>
        <taxon>Diplogasteroidea</taxon>
        <taxon>Neodiplogasteridae</taxon>
        <taxon>Pristionchus</taxon>
    </lineage>
</organism>
<dbReference type="InterPro" id="IPR009003">
    <property type="entry name" value="Peptidase_S1_PA"/>
</dbReference>
<keyword evidence="5" id="KW-1185">Reference proteome</keyword>
<keyword evidence="1" id="KW-1015">Disulfide bond</keyword>
<dbReference type="PANTHER" id="PTHR24250:SF27">
    <property type="entry name" value="ELASTASE 2 LIKE"/>
    <property type="match status" value="1"/>
</dbReference>
<feature type="domain" description="Peptidase S1" evidence="3">
    <location>
        <begin position="42"/>
        <end position="274"/>
    </location>
</feature>
<gene>
    <name evidence="4" type="ORF">PFISCL1PPCAC_18193</name>
</gene>
<protein>
    <recommendedName>
        <fullName evidence="3">Peptidase S1 domain-containing protein</fullName>
    </recommendedName>
</protein>
<feature type="signal peptide" evidence="2">
    <location>
        <begin position="1"/>
        <end position="22"/>
    </location>
</feature>
<evidence type="ECO:0000313" key="5">
    <source>
        <dbReference type="Proteomes" id="UP001432322"/>
    </source>
</evidence>
<dbReference type="Pfam" id="PF00089">
    <property type="entry name" value="Trypsin"/>
    <property type="match status" value="1"/>
</dbReference>
<dbReference type="Proteomes" id="UP001432322">
    <property type="component" value="Unassembled WGS sequence"/>
</dbReference>
<feature type="non-terminal residue" evidence="4">
    <location>
        <position position="280"/>
    </location>
</feature>